<dbReference type="PANTHER" id="PTHR43738:SF2">
    <property type="entry name" value="ABC TRANSPORTER PERMEASE"/>
    <property type="match status" value="1"/>
</dbReference>
<organism evidence="8">
    <name type="scientific">marine sediment metagenome</name>
    <dbReference type="NCBI Taxonomy" id="412755"/>
    <lineage>
        <taxon>unclassified sequences</taxon>
        <taxon>metagenomes</taxon>
        <taxon>ecological metagenomes</taxon>
    </lineage>
</organism>
<evidence type="ECO:0000256" key="3">
    <source>
        <dbReference type="ARBA" id="ARBA00022692"/>
    </source>
</evidence>
<protein>
    <recommendedName>
        <fullName evidence="7">ABC3 transporter permease C-terminal domain-containing protein</fullName>
    </recommendedName>
</protein>
<evidence type="ECO:0000259" key="7">
    <source>
        <dbReference type="Pfam" id="PF02687"/>
    </source>
</evidence>
<evidence type="ECO:0000256" key="4">
    <source>
        <dbReference type="ARBA" id="ARBA00022989"/>
    </source>
</evidence>
<gene>
    <name evidence="8" type="ORF">S03H2_41190</name>
</gene>
<keyword evidence="5 6" id="KW-0472">Membrane</keyword>
<feature type="domain" description="ABC3 transporter permease C-terminal" evidence="7">
    <location>
        <begin position="57"/>
        <end position="165"/>
    </location>
</feature>
<evidence type="ECO:0000256" key="1">
    <source>
        <dbReference type="ARBA" id="ARBA00004651"/>
    </source>
</evidence>
<feature type="transmembrane region" description="Helical" evidence="6">
    <location>
        <begin position="134"/>
        <end position="156"/>
    </location>
</feature>
<feature type="non-terminal residue" evidence="8">
    <location>
        <position position="1"/>
    </location>
</feature>
<dbReference type="AlphaFoldDB" id="X1JE83"/>
<accession>X1JE83</accession>
<comment type="subcellular location">
    <subcellularLocation>
        <location evidence="1">Cell membrane</location>
        <topology evidence="1">Multi-pass membrane protein</topology>
    </subcellularLocation>
</comment>
<dbReference type="PANTHER" id="PTHR43738">
    <property type="entry name" value="ABC TRANSPORTER, MEMBRANE PROTEIN"/>
    <property type="match status" value="1"/>
</dbReference>
<dbReference type="Pfam" id="PF02687">
    <property type="entry name" value="FtsX"/>
    <property type="match status" value="1"/>
</dbReference>
<evidence type="ECO:0000256" key="5">
    <source>
        <dbReference type="ARBA" id="ARBA00023136"/>
    </source>
</evidence>
<dbReference type="GO" id="GO:0005886">
    <property type="term" value="C:plasma membrane"/>
    <property type="evidence" value="ECO:0007669"/>
    <property type="project" value="UniProtKB-SubCell"/>
</dbReference>
<feature type="transmembrane region" description="Helical" evidence="6">
    <location>
        <begin position="106"/>
        <end position="128"/>
    </location>
</feature>
<keyword evidence="4 6" id="KW-1133">Transmembrane helix</keyword>
<proteinExistence type="predicted"/>
<keyword evidence="3 6" id="KW-0812">Transmembrane</keyword>
<dbReference type="EMBL" id="BARU01025576">
    <property type="protein sequence ID" value="GAH68063.1"/>
    <property type="molecule type" value="Genomic_DNA"/>
</dbReference>
<dbReference type="InterPro" id="IPR051125">
    <property type="entry name" value="ABC-4/HrtB_transporter"/>
</dbReference>
<name>X1JE83_9ZZZZ</name>
<keyword evidence="2" id="KW-1003">Cell membrane</keyword>
<sequence>AGSNMFLVDGNPSETARYKQELTEIFNQYGADIEFTWDRLAEFNQVSNTYLTVFMTLGGFGMLLGVIGLAFILLRNFNLRKKEFFLLLSTGFTPKRIRRIVFREHFVILSAGILSGSVPAILATIPSLTSSADIPWLLLLAMIVAIFSAGSLALLLSAHSLVRENLVAGLRRD</sequence>
<evidence type="ECO:0000256" key="2">
    <source>
        <dbReference type="ARBA" id="ARBA00022475"/>
    </source>
</evidence>
<feature type="transmembrane region" description="Helical" evidence="6">
    <location>
        <begin position="50"/>
        <end position="74"/>
    </location>
</feature>
<reference evidence="8" key="1">
    <citation type="journal article" date="2014" name="Front. Microbiol.">
        <title>High frequency of phylogenetically diverse reductive dehalogenase-homologous genes in deep subseafloor sedimentary metagenomes.</title>
        <authorList>
            <person name="Kawai M."/>
            <person name="Futagami T."/>
            <person name="Toyoda A."/>
            <person name="Takaki Y."/>
            <person name="Nishi S."/>
            <person name="Hori S."/>
            <person name="Arai W."/>
            <person name="Tsubouchi T."/>
            <person name="Morono Y."/>
            <person name="Uchiyama I."/>
            <person name="Ito T."/>
            <person name="Fujiyama A."/>
            <person name="Inagaki F."/>
            <person name="Takami H."/>
        </authorList>
    </citation>
    <scope>NUCLEOTIDE SEQUENCE</scope>
    <source>
        <strain evidence="8">Expedition CK06-06</strain>
    </source>
</reference>
<comment type="caution">
    <text evidence="8">The sequence shown here is derived from an EMBL/GenBank/DDBJ whole genome shotgun (WGS) entry which is preliminary data.</text>
</comment>
<evidence type="ECO:0000313" key="8">
    <source>
        <dbReference type="EMBL" id="GAH68063.1"/>
    </source>
</evidence>
<evidence type="ECO:0000256" key="6">
    <source>
        <dbReference type="SAM" id="Phobius"/>
    </source>
</evidence>
<dbReference type="InterPro" id="IPR003838">
    <property type="entry name" value="ABC3_permease_C"/>
</dbReference>